<dbReference type="Proteomes" id="UP000663838">
    <property type="component" value="Unassembled WGS sequence"/>
</dbReference>
<organism evidence="1 2">
    <name type="scientific">Rotaria socialis</name>
    <dbReference type="NCBI Taxonomy" id="392032"/>
    <lineage>
        <taxon>Eukaryota</taxon>
        <taxon>Metazoa</taxon>
        <taxon>Spiralia</taxon>
        <taxon>Gnathifera</taxon>
        <taxon>Rotifera</taxon>
        <taxon>Eurotatoria</taxon>
        <taxon>Bdelloidea</taxon>
        <taxon>Philodinida</taxon>
        <taxon>Philodinidae</taxon>
        <taxon>Rotaria</taxon>
    </lineage>
</organism>
<reference evidence="1" key="1">
    <citation type="submission" date="2021-02" db="EMBL/GenBank/DDBJ databases">
        <authorList>
            <person name="Nowell W R."/>
        </authorList>
    </citation>
    <scope>NUCLEOTIDE SEQUENCE</scope>
</reference>
<protein>
    <submittedName>
        <fullName evidence="1">Uncharacterized protein</fullName>
    </submittedName>
</protein>
<accession>A0A821XRX0</accession>
<sequence>MHAKFARDNHELVGVLFVIEIDQSKSLFTPLDKISYYPESEQQILFSIQNVFRIQSIDHIGDGLWQIQLKLTTNANEL</sequence>
<gene>
    <name evidence="1" type="ORF">TOA249_LOCUS33640</name>
</gene>
<dbReference type="AlphaFoldDB" id="A0A821XRX0"/>
<evidence type="ECO:0000313" key="1">
    <source>
        <dbReference type="EMBL" id="CAF4946156.1"/>
    </source>
</evidence>
<feature type="non-terminal residue" evidence="1">
    <location>
        <position position="78"/>
    </location>
</feature>
<proteinExistence type="predicted"/>
<name>A0A821XRX0_9BILA</name>
<dbReference type="EMBL" id="CAJOBS010011710">
    <property type="protein sequence ID" value="CAF4946156.1"/>
    <property type="molecule type" value="Genomic_DNA"/>
</dbReference>
<comment type="caution">
    <text evidence="1">The sequence shown here is derived from an EMBL/GenBank/DDBJ whole genome shotgun (WGS) entry which is preliminary data.</text>
</comment>
<evidence type="ECO:0000313" key="2">
    <source>
        <dbReference type="Proteomes" id="UP000663838"/>
    </source>
</evidence>